<reference evidence="3" key="1">
    <citation type="submission" date="2020-08" db="EMBL/GenBank/DDBJ databases">
        <title>Genome public.</title>
        <authorList>
            <person name="Liu C."/>
            <person name="Sun Q."/>
        </authorList>
    </citation>
    <scope>NUCLEOTIDE SEQUENCE</scope>
    <source>
        <strain evidence="3">NSJ-23</strain>
    </source>
</reference>
<evidence type="ECO:0000313" key="4">
    <source>
        <dbReference type="Proteomes" id="UP000628736"/>
    </source>
</evidence>
<name>A0A8J6M350_9FIRM</name>
<dbReference type="Gene3D" id="2.170.130.30">
    <property type="match status" value="1"/>
</dbReference>
<organism evidence="3 4">
    <name type="scientific">Flintibacter hominis</name>
    <dbReference type="NCBI Taxonomy" id="2763048"/>
    <lineage>
        <taxon>Bacteria</taxon>
        <taxon>Bacillati</taxon>
        <taxon>Bacillota</taxon>
        <taxon>Clostridia</taxon>
        <taxon>Eubacteriales</taxon>
        <taxon>Flintibacter</taxon>
    </lineage>
</organism>
<dbReference type="AlphaFoldDB" id="A0A8J6M350"/>
<evidence type="ECO:0000259" key="2">
    <source>
        <dbReference type="Pfam" id="PF14478"/>
    </source>
</evidence>
<proteinExistence type="predicted"/>
<feature type="domain" description="Transcobalamin-like C-terminal" evidence="2">
    <location>
        <begin position="67"/>
        <end position="127"/>
    </location>
</feature>
<sequence>MRNRKTLLAAAALMIVAALMAGLWYFTRPQTQVGDKTVVVEVVHGDESAKEFTYHTDAEYLGQVLVEEKLVKGESSQFGLYITTVDGETAQESENQWWRVTQDGEMVNTGVDTTPVQDGDHFELTLSTY</sequence>
<accession>A0A8J6M350</accession>
<feature type="transmembrane region" description="Helical" evidence="1">
    <location>
        <begin position="7"/>
        <end position="26"/>
    </location>
</feature>
<dbReference type="InterPro" id="IPR027954">
    <property type="entry name" value="Transcobalamin-like_C"/>
</dbReference>
<dbReference type="Pfam" id="PF14478">
    <property type="entry name" value="DUF4430"/>
    <property type="match status" value="1"/>
</dbReference>
<protein>
    <submittedName>
        <fullName evidence="3">DUF4430 domain-containing protein</fullName>
    </submittedName>
</protein>
<comment type="caution">
    <text evidence="3">The sequence shown here is derived from an EMBL/GenBank/DDBJ whole genome shotgun (WGS) entry which is preliminary data.</text>
</comment>
<dbReference type="Proteomes" id="UP000628736">
    <property type="component" value="Unassembled WGS sequence"/>
</dbReference>
<keyword evidence="1" id="KW-0472">Membrane</keyword>
<keyword evidence="4" id="KW-1185">Reference proteome</keyword>
<dbReference type="EMBL" id="JACOPO010000004">
    <property type="protein sequence ID" value="MBC5722645.1"/>
    <property type="molecule type" value="Genomic_DNA"/>
</dbReference>
<evidence type="ECO:0000313" key="3">
    <source>
        <dbReference type="EMBL" id="MBC5722645.1"/>
    </source>
</evidence>
<keyword evidence="1" id="KW-0812">Transmembrane</keyword>
<dbReference type="RefSeq" id="WP_186852707.1">
    <property type="nucleotide sequence ID" value="NZ_JACOPO010000004.1"/>
</dbReference>
<gene>
    <name evidence="3" type="ORF">H8S11_07450</name>
</gene>
<keyword evidence="1" id="KW-1133">Transmembrane helix</keyword>
<evidence type="ECO:0000256" key="1">
    <source>
        <dbReference type="SAM" id="Phobius"/>
    </source>
</evidence>